<dbReference type="Pfam" id="PF07690">
    <property type="entry name" value="MFS_1"/>
    <property type="match status" value="1"/>
</dbReference>
<sequence>MSFFAFLRANAPFLLVGVLLTFCSSFGQTFFISVFAGEIRAEFGLSHGDWGAVYSIGTLASAAVMVWAGGLTDRFRVRSVGPAVLGCLVLACVGMALTPNVALLTVAVFGLRFFGQGMSILISTVAMARWFVRSRGKALSVSMVGIEMGQAFLPMIFVAAMGALSWRSLWLVCALIVAAILPLLWPLLRLERTPQSIAAGPQGMGMGGREWRRPDMLRHYLYWLLIPALLGPAAFGTALFFHQVHLAETKGWEHLNLVTLFPVFTAAAIVSVFTSGFVIDRIGTARMMPLYQLPMAAGFVVFGLTDTLGGAAVALGLMGLSQGMNSTVPNAFWAEFYGTRHMGAIRALAQAVMVMGTAIGPALTGVLIDMGVPFEDQLTGIAVYFVLAAICTGIGIARAKPTLPRPSEA</sequence>
<feature type="transmembrane region" description="Helical" evidence="4">
    <location>
        <begin position="344"/>
        <end position="368"/>
    </location>
</feature>
<feature type="transmembrane region" description="Helical" evidence="4">
    <location>
        <begin position="83"/>
        <end position="107"/>
    </location>
</feature>
<feature type="transmembrane region" description="Helical" evidence="4">
    <location>
        <begin position="169"/>
        <end position="188"/>
    </location>
</feature>
<feature type="transmembrane region" description="Helical" evidence="4">
    <location>
        <begin position="220"/>
        <end position="241"/>
    </location>
</feature>
<dbReference type="PANTHER" id="PTHR11360:SF308">
    <property type="entry name" value="BLL3089 PROTEIN"/>
    <property type="match status" value="1"/>
</dbReference>
<gene>
    <name evidence="6" type="ORF">E2L08_11570</name>
</gene>
<feature type="transmembrane region" description="Helical" evidence="4">
    <location>
        <begin position="299"/>
        <end position="324"/>
    </location>
</feature>
<protein>
    <submittedName>
        <fullName evidence="6">MFS transporter</fullName>
    </submittedName>
</protein>
<evidence type="ECO:0000256" key="4">
    <source>
        <dbReference type="SAM" id="Phobius"/>
    </source>
</evidence>
<evidence type="ECO:0000256" key="3">
    <source>
        <dbReference type="ARBA" id="ARBA00023136"/>
    </source>
</evidence>
<dbReference type="SUPFAM" id="SSF103473">
    <property type="entry name" value="MFS general substrate transporter"/>
    <property type="match status" value="1"/>
</dbReference>
<evidence type="ECO:0000256" key="1">
    <source>
        <dbReference type="ARBA" id="ARBA00022692"/>
    </source>
</evidence>
<dbReference type="Gene3D" id="1.20.1250.20">
    <property type="entry name" value="MFS general substrate transporter like domains"/>
    <property type="match status" value="2"/>
</dbReference>
<evidence type="ECO:0000313" key="6">
    <source>
        <dbReference type="EMBL" id="TDL78333.1"/>
    </source>
</evidence>
<dbReference type="PROSITE" id="PS50850">
    <property type="entry name" value="MFS"/>
    <property type="match status" value="1"/>
</dbReference>
<dbReference type="InterPro" id="IPR050327">
    <property type="entry name" value="Proton-linked_MCT"/>
</dbReference>
<accession>A0A4R6AB36</accession>
<dbReference type="InterPro" id="IPR011701">
    <property type="entry name" value="MFS"/>
</dbReference>
<keyword evidence="1 4" id="KW-0812">Transmembrane</keyword>
<dbReference type="InterPro" id="IPR036259">
    <property type="entry name" value="MFS_trans_sf"/>
</dbReference>
<feature type="transmembrane region" description="Helical" evidence="4">
    <location>
        <begin position="261"/>
        <end position="279"/>
    </location>
</feature>
<feature type="transmembrane region" description="Helical" evidence="4">
    <location>
        <begin position="113"/>
        <end position="132"/>
    </location>
</feature>
<dbReference type="Proteomes" id="UP000295701">
    <property type="component" value="Unassembled WGS sequence"/>
</dbReference>
<keyword evidence="3 4" id="KW-0472">Membrane</keyword>
<evidence type="ECO:0000256" key="2">
    <source>
        <dbReference type="ARBA" id="ARBA00022989"/>
    </source>
</evidence>
<evidence type="ECO:0000259" key="5">
    <source>
        <dbReference type="PROSITE" id="PS50850"/>
    </source>
</evidence>
<dbReference type="RefSeq" id="WP_133397244.1">
    <property type="nucleotide sequence ID" value="NZ_SNAA01000012.1"/>
</dbReference>
<keyword evidence="7" id="KW-1185">Reference proteome</keyword>
<comment type="caution">
    <text evidence="6">The sequence shown here is derived from an EMBL/GenBank/DDBJ whole genome shotgun (WGS) entry which is preliminary data.</text>
</comment>
<organism evidence="6 7">
    <name type="scientific">Palleronia sediminis</name>
    <dbReference type="NCBI Taxonomy" id="2547833"/>
    <lineage>
        <taxon>Bacteria</taxon>
        <taxon>Pseudomonadati</taxon>
        <taxon>Pseudomonadota</taxon>
        <taxon>Alphaproteobacteria</taxon>
        <taxon>Rhodobacterales</taxon>
        <taxon>Roseobacteraceae</taxon>
        <taxon>Palleronia</taxon>
    </lineage>
</organism>
<feature type="domain" description="Major facilitator superfamily (MFS) profile" evidence="5">
    <location>
        <begin position="13"/>
        <end position="400"/>
    </location>
</feature>
<feature type="transmembrane region" description="Helical" evidence="4">
    <location>
        <begin position="380"/>
        <end position="399"/>
    </location>
</feature>
<evidence type="ECO:0000313" key="7">
    <source>
        <dbReference type="Proteomes" id="UP000295701"/>
    </source>
</evidence>
<proteinExistence type="predicted"/>
<dbReference type="GO" id="GO:0022857">
    <property type="term" value="F:transmembrane transporter activity"/>
    <property type="evidence" value="ECO:0007669"/>
    <property type="project" value="InterPro"/>
</dbReference>
<keyword evidence="2 4" id="KW-1133">Transmembrane helix</keyword>
<dbReference type="EMBL" id="SNAA01000012">
    <property type="protein sequence ID" value="TDL78333.1"/>
    <property type="molecule type" value="Genomic_DNA"/>
</dbReference>
<name>A0A4R6AB36_9RHOB</name>
<feature type="transmembrane region" description="Helical" evidence="4">
    <location>
        <begin position="51"/>
        <end position="71"/>
    </location>
</feature>
<dbReference type="InterPro" id="IPR020846">
    <property type="entry name" value="MFS_dom"/>
</dbReference>
<dbReference type="AlphaFoldDB" id="A0A4R6AB36"/>
<dbReference type="OrthoDB" id="1404228at2"/>
<dbReference type="PANTHER" id="PTHR11360">
    <property type="entry name" value="MONOCARBOXYLATE TRANSPORTER"/>
    <property type="match status" value="1"/>
</dbReference>
<reference evidence="6 7" key="1">
    <citation type="submission" date="2019-03" db="EMBL/GenBank/DDBJ databases">
        <title>Primorskyibacter sp. SS33 isolated from sediments.</title>
        <authorList>
            <person name="Xunke S."/>
        </authorList>
    </citation>
    <scope>NUCLEOTIDE SEQUENCE [LARGE SCALE GENOMIC DNA]</scope>
    <source>
        <strain evidence="6 7">SS33</strain>
    </source>
</reference>
<feature type="transmembrane region" description="Helical" evidence="4">
    <location>
        <begin position="144"/>
        <end position="163"/>
    </location>
</feature>